<proteinExistence type="predicted"/>
<dbReference type="RefSeq" id="XP_037162808.1">
    <property type="nucleotide sequence ID" value="XM_037310222.1"/>
</dbReference>
<feature type="signal peptide" evidence="2">
    <location>
        <begin position="1"/>
        <end position="22"/>
    </location>
</feature>
<gene>
    <name evidence="3" type="ORF">HO173_008322</name>
</gene>
<comment type="caution">
    <text evidence="3">The sequence shown here is derived from an EMBL/GenBank/DDBJ whole genome shotgun (WGS) entry which is preliminary data.</text>
</comment>
<evidence type="ECO:0000313" key="3">
    <source>
        <dbReference type="EMBL" id="KAF6233390.1"/>
    </source>
</evidence>
<feature type="region of interest" description="Disordered" evidence="1">
    <location>
        <begin position="32"/>
        <end position="70"/>
    </location>
</feature>
<protein>
    <submittedName>
        <fullName evidence="3">Uncharacterized protein</fullName>
    </submittedName>
</protein>
<dbReference type="OrthoDB" id="5412752at2759"/>
<dbReference type="EMBL" id="JACCJC010000038">
    <property type="protein sequence ID" value="KAF6233390.1"/>
    <property type="molecule type" value="Genomic_DNA"/>
</dbReference>
<sequence length="334" mass="34000">MKTVHHFTLLLVALAAPSQVFAAHRPSNLGSPYYNPPNGQPNGGWTPHGWSPSSTTTTTSTPTTSTTTTTSSATAIAAATATGTSSGDSSCDGFALNFSGDLSYDYWLGGSFGNETGSLSDTSSFCFPNGNSGGRVNIGQFPDPGDGAMLTGNSLVECDPVTAGTPGCDVSYVDGFSVGITCTMANGANFLGAPGPIGCASNILAACPSDQQDSTYNVCGNPGFDSDAAVTDPWTDCLGTPTSGAIVWPDGDGYFYLDPDLFPVECTVHGAGTVGKRAVDGLPVAGRGAGDVAVRARDGARGHARKHAEAHVERSRRSGGHARGLMDVTGETKL</sequence>
<feature type="compositionally biased region" description="Basic and acidic residues" evidence="1">
    <location>
        <begin position="300"/>
        <end position="316"/>
    </location>
</feature>
<evidence type="ECO:0000256" key="2">
    <source>
        <dbReference type="SAM" id="SignalP"/>
    </source>
</evidence>
<name>A0A8H6FRI4_9LECA</name>
<dbReference type="GeneID" id="59289978"/>
<keyword evidence="4" id="KW-1185">Reference proteome</keyword>
<evidence type="ECO:0000256" key="1">
    <source>
        <dbReference type="SAM" id="MobiDB-lite"/>
    </source>
</evidence>
<keyword evidence="2" id="KW-0732">Signal</keyword>
<dbReference type="InterPro" id="IPR037176">
    <property type="entry name" value="Osmotin/thaumatin-like_sf"/>
</dbReference>
<dbReference type="SUPFAM" id="SSF49870">
    <property type="entry name" value="Osmotin, thaumatin-like protein"/>
    <property type="match status" value="1"/>
</dbReference>
<dbReference type="AlphaFoldDB" id="A0A8H6FRI4"/>
<feature type="region of interest" description="Disordered" evidence="1">
    <location>
        <begin position="300"/>
        <end position="334"/>
    </location>
</feature>
<accession>A0A8H6FRI4</accession>
<dbReference type="Proteomes" id="UP000578531">
    <property type="component" value="Unassembled WGS sequence"/>
</dbReference>
<reference evidence="3 4" key="1">
    <citation type="journal article" date="2020" name="Genomics">
        <title>Complete, high-quality genomes from long-read metagenomic sequencing of two wolf lichen thalli reveals enigmatic genome architecture.</title>
        <authorList>
            <person name="McKenzie S.K."/>
            <person name="Walston R.F."/>
            <person name="Allen J.L."/>
        </authorList>
    </citation>
    <scope>NUCLEOTIDE SEQUENCE [LARGE SCALE GENOMIC DNA]</scope>
    <source>
        <strain evidence="3">WasteWater2</strain>
    </source>
</reference>
<feature type="chain" id="PRO_5034348873" evidence="2">
    <location>
        <begin position="23"/>
        <end position="334"/>
    </location>
</feature>
<organism evidence="3 4">
    <name type="scientific">Letharia columbiana</name>
    <dbReference type="NCBI Taxonomy" id="112416"/>
    <lineage>
        <taxon>Eukaryota</taxon>
        <taxon>Fungi</taxon>
        <taxon>Dikarya</taxon>
        <taxon>Ascomycota</taxon>
        <taxon>Pezizomycotina</taxon>
        <taxon>Lecanoromycetes</taxon>
        <taxon>OSLEUM clade</taxon>
        <taxon>Lecanoromycetidae</taxon>
        <taxon>Lecanorales</taxon>
        <taxon>Lecanorineae</taxon>
        <taxon>Parmeliaceae</taxon>
        <taxon>Letharia</taxon>
    </lineage>
</organism>
<evidence type="ECO:0000313" key="4">
    <source>
        <dbReference type="Proteomes" id="UP000578531"/>
    </source>
</evidence>
<feature type="compositionally biased region" description="Low complexity" evidence="1">
    <location>
        <begin position="51"/>
        <end position="70"/>
    </location>
</feature>